<reference evidence="2" key="1">
    <citation type="submission" date="2022-06" db="EMBL/GenBank/DDBJ databases">
        <authorList>
            <person name="Berger JAMES D."/>
            <person name="Berger JAMES D."/>
        </authorList>
    </citation>
    <scope>NUCLEOTIDE SEQUENCE [LARGE SCALE GENOMIC DNA]</scope>
</reference>
<dbReference type="Proteomes" id="UP000050792">
    <property type="component" value="Unassembled WGS sequence"/>
</dbReference>
<evidence type="ECO:0000313" key="3">
    <source>
        <dbReference type="WBParaSite" id="SRDH1_56740.1"/>
    </source>
</evidence>
<proteinExistence type="predicted"/>
<feature type="chain" id="PRO_5041722313" evidence="1">
    <location>
        <begin position="23"/>
        <end position="85"/>
    </location>
</feature>
<dbReference type="WBParaSite" id="SRDH1_56740.1">
    <property type="protein sequence ID" value="SRDH1_56740.1"/>
    <property type="gene ID" value="SRDH1_56740"/>
</dbReference>
<feature type="signal peptide" evidence="1">
    <location>
        <begin position="1"/>
        <end position="22"/>
    </location>
</feature>
<sequence length="85" mass="9527">MVCLVSFHVAALLLLLHTSTQTDVQSKQLDELKAKISRTSDKIRKSDPNAMKKIDEYIKCKTEYYAADGAIKSWSSNINVSHTVV</sequence>
<name>A0AA85FMM6_9TREM</name>
<keyword evidence="2" id="KW-1185">Reference proteome</keyword>
<organism evidence="2 3">
    <name type="scientific">Schistosoma rodhaini</name>
    <dbReference type="NCBI Taxonomy" id="6188"/>
    <lineage>
        <taxon>Eukaryota</taxon>
        <taxon>Metazoa</taxon>
        <taxon>Spiralia</taxon>
        <taxon>Lophotrochozoa</taxon>
        <taxon>Platyhelminthes</taxon>
        <taxon>Trematoda</taxon>
        <taxon>Digenea</taxon>
        <taxon>Strigeidida</taxon>
        <taxon>Schistosomatoidea</taxon>
        <taxon>Schistosomatidae</taxon>
        <taxon>Schistosoma</taxon>
    </lineage>
</organism>
<accession>A0AA85FMM6</accession>
<evidence type="ECO:0000313" key="2">
    <source>
        <dbReference type="Proteomes" id="UP000050792"/>
    </source>
</evidence>
<protein>
    <submittedName>
        <fullName evidence="3">Uncharacterized protein</fullName>
    </submittedName>
</protein>
<evidence type="ECO:0000256" key="1">
    <source>
        <dbReference type="SAM" id="SignalP"/>
    </source>
</evidence>
<keyword evidence="1" id="KW-0732">Signal</keyword>
<dbReference type="AlphaFoldDB" id="A0AA85FMM6"/>
<reference evidence="3" key="2">
    <citation type="submission" date="2023-11" db="UniProtKB">
        <authorList>
            <consortium name="WormBaseParasite"/>
        </authorList>
    </citation>
    <scope>IDENTIFICATION</scope>
</reference>